<dbReference type="InterPro" id="IPR038666">
    <property type="entry name" value="SSP1_head-tail_sf"/>
</dbReference>
<name>A0A101TGR9_9ACTN</name>
<gene>
    <name evidence="1" type="ORF">AQJ67_41320</name>
</gene>
<dbReference type="Pfam" id="PF05521">
    <property type="entry name" value="Phage_HCP"/>
    <property type="match status" value="1"/>
</dbReference>
<reference evidence="1 2" key="1">
    <citation type="submission" date="2015-10" db="EMBL/GenBank/DDBJ databases">
        <title>Draft genome sequence of Streptomyces caeruleatus NRRL B-24802, type strain for the species Streptomyces caeruleatus.</title>
        <authorList>
            <person name="Ruckert C."/>
            <person name="Winkler A."/>
            <person name="Kalinowski J."/>
            <person name="Kampfer P."/>
            <person name="Glaeser S."/>
        </authorList>
    </citation>
    <scope>NUCLEOTIDE SEQUENCE [LARGE SCALE GENOMIC DNA]</scope>
    <source>
        <strain evidence="1 2">NRRL B-24802</strain>
    </source>
</reference>
<dbReference type="Proteomes" id="UP000053429">
    <property type="component" value="Unassembled WGS sequence"/>
</dbReference>
<dbReference type="Gene3D" id="2.40.10.270">
    <property type="entry name" value="Bacteriophage SPP1 head-tail adaptor protein"/>
    <property type="match status" value="1"/>
</dbReference>
<dbReference type="EMBL" id="LMWY01000062">
    <property type="protein sequence ID" value="KUN92037.1"/>
    <property type="molecule type" value="Genomic_DNA"/>
</dbReference>
<proteinExistence type="predicted"/>
<keyword evidence="2" id="KW-1185">Reference proteome</keyword>
<dbReference type="AlphaFoldDB" id="A0A101TGR9"/>
<accession>A0A101TGR9</accession>
<dbReference type="InterPro" id="IPR008767">
    <property type="entry name" value="Phage_SPP1_head-tail_adaptor"/>
</dbReference>
<evidence type="ECO:0000313" key="2">
    <source>
        <dbReference type="Proteomes" id="UP000053429"/>
    </source>
</evidence>
<sequence length="121" mass="13194">MRGRGSIGRYLNRRLEVHRPETADDGHGGQTTTLVLKGTVRAKVDQPSPTERMVAASTLSRHSHDIFMLPSADVRRGDELRGTDALGNDQVFRVQSVVQPSTPVYSKALVELTQGEGEPDG</sequence>
<dbReference type="OrthoDB" id="3433293at2"/>
<dbReference type="RefSeq" id="WP_062724779.1">
    <property type="nucleotide sequence ID" value="NZ_KQ948946.1"/>
</dbReference>
<evidence type="ECO:0000313" key="1">
    <source>
        <dbReference type="EMBL" id="KUN92037.1"/>
    </source>
</evidence>
<comment type="caution">
    <text evidence="1">The sequence shown here is derived from an EMBL/GenBank/DDBJ whole genome shotgun (WGS) entry which is preliminary data.</text>
</comment>
<protein>
    <submittedName>
        <fullName evidence="1">Head-tail adaptor protein</fullName>
    </submittedName>
</protein>
<organism evidence="1 2">
    <name type="scientific">Streptomyces caeruleatus</name>
    <dbReference type="NCBI Taxonomy" id="661399"/>
    <lineage>
        <taxon>Bacteria</taxon>
        <taxon>Bacillati</taxon>
        <taxon>Actinomycetota</taxon>
        <taxon>Actinomycetes</taxon>
        <taxon>Kitasatosporales</taxon>
        <taxon>Streptomycetaceae</taxon>
        <taxon>Streptomyces</taxon>
    </lineage>
</organism>
<dbReference type="STRING" id="661399.AQJ67_41320"/>